<proteinExistence type="predicted"/>
<dbReference type="AlphaFoldDB" id="A0A418FZQ4"/>
<evidence type="ECO:0000256" key="1">
    <source>
        <dbReference type="SAM" id="Phobius"/>
    </source>
</evidence>
<feature type="transmembrane region" description="Helical" evidence="1">
    <location>
        <begin position="42"/>
        <end position="62"/>
    </location>
</feature>
<keyword evidence="1" id="KW-0472">Membrane</keyword>
<evidence type="ECO:0000313" key="2">
    <source>
        <dbReference type="EMBL" id="RHZ40601.1"/>
    </source>
</evidence>
<dbReference type="EMBL" id="QUTF01006402">
    <property type="protein sequence ID" value="RHZ40601.1"/>
    <property type="molecule type" value="Genomic_DNA"/>
</dbReference>
<protein>
    <submittedName>
        <fullName evidence="2">Uncharacterized protein</fullName>
    </submittedName>
</protein>
<comment type="caution">
    <text evidence="2">The sequence shown here is derived from an EMBL/GenBank/DDBJ whole genome shotgun (WGS) entry which is preliminary data.</text>
</comment>
<evidence type="ECO:0000313" key="3">
    <source>
        <dbReference type="Proteomes" id="UP000286510"/>
    </source>
</evidence>
<name>A0A418FZQ4_APHAT</name>
<dbReference type="Proteomes" id="UP000286510">
    <property type="component" value="Unassembled WGS sequence"/>
</dbReference>
<keyword evidence="1" id="KW-0812">Transmembrane</keyword>
<reference evidence="2 3" key="1">
    <citation type="submission" date="2018-08" db="EMBL/GenBank/DDBJ databases">
        <title>Aphanomyces genome sequencing and annotation.</title>
        <authorList>
            <person name="Minardi D."/>
            <person name="Oidtmann B."/>
            <person name="Van Der Giezen M."/>
            <person name="Studholme D.J."/>
        </authorList>
    </citation>
    <scope>NUCLEOTIDE SEQUENCE [LARGE SCALE GENOMIC DNA]</scope>
    <source>
        <strain evidence="2 3">FDL457</strain>
    </source>
</reference>
<gene>
    <name evidence="2" type="ORF">DYB26_015947</name>
</gene>
<feature type="non-terminal residue" evidence="2">
    <location>
        <position position="1"/>
    </location>
</feature>
<organism evidence="2 3">
    <name type="scientific">Aphanomyces astaci</name>
    <name type="common">Crayfish plague agent</name>
    <dbReference type="NCBI Taxonomy" id="112090"/>
    <lineage>
        <taxon>Eukaryota</taxon>
        <taxon>Sar</taxon>
        <taxon>Stramenopiles</taxon>
        <taxon>Oomycota</taxon>
        <taxon>Saprolegniomycetes</taxon>
        <taxon>Saprolegniales</taxon>
        <taxon>Verrucalvaceae</taxon>
        <taxon>Aphanomyces</taxon>
    </lineage>
</organism>
<keyword evidence="1" id="KW-1133">Transmembrane helix</keyword>
<accession>A0A418FZQ4</accession>
<sequence length="66" mass="6831">IGVGVSFGGDGGDRRGLMVSLTLAIHNIPEGLASVEDTENKLATAVSLVLAFVSMLNIQYVLTGEL</sequence>